<evidence type="ECO:0000313" key="2">
    <source>
        <dbReference type="Proteomes" id="UP000295777"/>
    </source>
</evidence>
<dbReference type="RefSeq" id="WP_132527366.1">
    <property type="nucleotide sequence ID" value="NZ_SMFV01000005.1"/>
</dbReference>
<sequence length="85" mass="9676">MLSDEFIAAVEKAFTIKGFDLKVEFRDLETWDEAIFHTQSLLSSRNVSYVSYHHTFTVEYLLENGNLISISYKPTGAGDFDGQGY</sequence>
<proteinExistence type="predicted"/>
<dbReference type="EMBL" id="SMFV01000005">
    <property type="protein sequence ID" value="TCK03417.1"/>
    <property type="molecule type" value="Genomic_DNA"/>
</dbReference>
<keyword evidence="2" id="KW-1185">Reference proteome</keyword>
<organism evidence="1 2">
    <name type="scientific">Phorcysia thermohydrogeniphila</name>
    <dbReference type="NCBI Taxonomy" id="936138"/>
    <lineage>
        <taxon>Bacteria</taxon>
        <taxon>Pseudomonadati</taxon>
        <taxon>Aquificota</taxon>
        <taxon>Aquificia</taxon>
        <taxon>Desulfurobacteriales</taxon>
        <taxon>Desulfurobacteriaceae</taxon>
        <taxon>Phorcysia</taxon>
    </lineage>
</organism>
<accession>A0A4R1G626</accession>
<gene>
    <name evidence="1" type="ORF">CLV27_1495</name>
</gene>
<dbReference type="AlphaFoldDB" id="A0A4R1G626"/>
<comment type="caution">
    <text evidence="1">The sequence shown here is derived from an EMBL/GenBank/DDBJ whole genome shotgun (WGS) entry which is preliminary data.</text>
</comment>
<name>A0A4R1G626_9BACT</name>
<reference evidence="1 2" key="1">
    <citation type="submission" date="2019-03" db="EMBL/GenBank/DDBJ databases">
        <title>Genomic Encyclopedia of Archaeal and Bacterial Type Strains, Phase II (KMG-II): from individual species to whole genera.</title>
        <authorList>
            <person name="Goeker M."/>
        </authorList>
    </citation>
    <scope>NUCLEOTIDE SEQUENCE [LARGE SCALE GENOMIC DNA]</scope>
    <source>
        <strain evidence="1 2">DSM 24425</strain>
    </source>
</reference>
<dbReference type="Proteomes" id="UP000295777">
    <property type="component" value="Unassembled WGS sequence"/>
</dbReference>
<protein>
    <submittedName>
        <fullName evidence="1">Uncharacterized protein</fullName>
    </submittedName>
</protein>
<evidence type="ECO:0000313" key="1">
    <source>
        <dbReference type="EMBL" id="TCK03417.1"/>
    </source>
</evidence>
<dbReference type="OrthoDB" id="15019at2"/>